<dbReference type="GO" id="GO:0005829">
    <property type="term" value="C:cytosol"/>
    <property type="evidence" value="ECO:0007669"/>
    <property type="project" value="TreeGrafter"/>
</dbReference>
<accession>U1MV61</accession>
<dbReference type="InterPro" id="IPR050627">
    <property type="entry name" value="Nitroreductase/BluB"/>
</dbReference>
<comment type="caution">
    <text evidence="9">The sequence shown here is derived from an EMBL/GenBank/DDBJ whole genome shotgun (WGS) entry which is preliminary data.</text>
</comment>
<evidence type="ECO:0000256" key="3">
    <source>
        <dbReference type="ARBA" id="ARBA00022630"/>
    </source>
</evidence>
<keyword evidence="4" id="KW-0288">FMN</keyword>
<evidence type="ECO:0000256" key="2">
    <source>
        <dbReference type="ARBA" id="ARBA00007118"/>
    </source>
</evidence>
<comment type="cofactor">
    <cofactor evidence="1">
        <name>FMN</name>
        <dbReference type="ChEBI" id="CHEBI:58210"/>
    </cofactor>
</comment>
<comment type="similarity">
    <text evidence="2">Belongs to the nitroreductase family.</text>
</comment>
<evidence type="ECO:0000256" key="7">
    <source>
        <dbReference type="ARBA" id="ARBA00023027"/>
    </source>
</evidence>
<dbReference type="GO" id="GO:0046256">
    <property type="term" value="P:2,4,6-trinitrotoluene catabolic process"/>
    <property type="evidence" value="ECO:0007669"/>
    <property type="project" value="TreeGrafter"/>
</dbReference>
<keyword evidence="10" id="KW-1185">Reference proteome</keyword>
<evidence type="ECO:0000256" key="5">
    <source>
        <dbReference type="ARBA" id="ARBA00022857"/>
    </source>
</evidence>
<dbReference type="Gene3D" id="3.40.109.10">
    <property type="entry name" value="NADH Oxidase"/>
    <property type="match status" value="1"/>
</dbReference>
<dbReference type="PATRIC" id="fig|1345023.5.peg.2850"/>
<dbReference type="InterPro" id="IPR033878">
    <property type="entry name" value="NfsB-like"/>
</dbReference>
<sequence>MNGEWIIVKKEEILDAYRWRQATKEFDADRKIDEEDFEFILETGRLSPSSFGFEPWQFVVVRREDLLQKIKDHAWGAQGQALTASHFVLILARTPEAMRHDSDYIRHIVTDVQGRTEDEYALRVKRVREFQEQDYQLLDDERVFQEWIKRQTYIPLGNMMTAAAQIGVDSCPIEGFNQAEIDELLISEGVMERGAWSLSVMVAFGHRARDFAPKTRRDFNEVVKYIG</sequence>
<dbReference type="STRING" id="1385984.GCA_000702565_02850"/>
<evidence type="ECO:0000256" key="6">
    <source>
        <dbReference type="ARBA" id="ARBA00023002"/>
    </source>
</evidence>
<dbReference type="PANTHER" id="PTHR23026">
    <property type="entry name" value="NADPH NITROREDUCTASE"/>
    <property type="match status" value="1"/>
</dbReference>
<feature type="domain" description="Nitroreductase" evidence="8">
    <location>
        <begin position="18"/>
        <end position="206"/>
    </location>
</feature>
<evidence type="ECO:0000313" key="9">
    <source>
        <dbReference type="EMBL" id="ERG65821.1"/>
    </source>
</evidence>
<dbReference type="PANTHER" id="PTHR23026:SF125">
    <property type="entry name" value="OXYGEN-INSENSITIVE NAD(P)H NITROREDUCTASE"/>
    <property type="match status" value="1"/>
</dbReference>
<keyword evidence="6" id="KW-0560">Oxidoreductase</keyword>
<dbReference type="eggNOG" id="COG0778">
    <property type="taxonomic scope" value="Bacteria"/>
</dbReference>
<organism evidence="9 10">
    <name type="scientific">Exiguobacterium chiriqhucha RW-2</name>
    <dbReference type="NCBI Taxonomy" id="1345023"/>
    <lineage>
        <taxon>Bacteria</taxon>
        <taxon>Bacillati</taxon>
        <taxon>Bacillota</taxon>
        <taxon>Bacilli</taxon>
        <taxon>Bacillales</taxon>
        <taxon>Bacillales Family XII. Incertae Sedis</taxon>
        <taxon>Exiguobacterium</taxon>
    </lineage>
</organism>
<dbReference type="InterPro" id="IPR029479">
    <property type="entry name" value="Nitroreductase"/>
</dbReference>
<dbReference type="CDD" id="cd02149">
    <property type="entry name" value="NfsB-like"/>
    <property type="match status" value="1"/>
</dbReference>
<evidence type="ECO:0000256" key="1">
    <source>
        <dbReference type="ARBA" id="ARBA00001917"/>
    </source>
</evidence>
<dbReference type="SUPFAM" id="SSF55469">
    <property type="entry name" value="FMN-dependent nitroreductase-like"/>
    <property type="match status" value="1"/>
</dbReference>
<evidence type="ECO:0000256" key="4">
    <source>
        <dbReference type="ARBA" id="ARBA00022643"/>
    </source>
</evidence>
<dbReference type="GO" id="GO:0046857">
    <property type="term" value="F:oxidoreductase activity, acting on other nitrogenous compounds as donors, with NAD or NADP as acceptor"/>
    <property type="evidence" value="ECO:0007669"/>
    <property type="project" value="TreeGrafter"/>
</dbReference>
<keyword evidence="5" id="KW-0521">NADP</keyword>
<evidence type="ECO:0000313" key="10">
    <source>
        <dbReference type="Proteomes" id="UP000016464"/>
    </source>
</evidence>
<reference evidence="9 10" key="1">
    <citation type="journal article" date="2013" name="Genome Announc.">
        <title>Draft Genome Sequence of Exiguobacterium pavilionensis Strain RW-2, with Wide Thermal, Salinity, and pH Tolerance, Isolated from Modern Freshwater Microbialites.</title>
        <authorList>
            <person name="White R.A.III."/>
            <person name="Grassa C.J."/>
            <person name="Suttle C.A."/>
        </authorList>
    </citation>
    <scope>NUCLEOTIDE SEQUENCE [LARGE SCALE GENOMIC DNA]</scope>
    <source>
        <strain evidence="9 10">RW-2</strain>
    </source>
</reference>
<dbReference type="AlphaFoldDB" id="U1MV61"/>
<dbReference type="InterPro" id="IPR000415">
    <property type="entry name" value="Nitroreductase-like"/>
</dbReference>
<keyword evidence="3" id="KW-0285">Flavoprotein</keyword>
<dbReference type="Pfam" id="PF00881">
    <property type="entry name" value="Nitroreductase"/>
    <property type="match status" value="1"/>
</dbReference>
<evidence type="ECO:0000259" key="8">
    <source>
        <dbReference type="Pfam" id="PF00881"/>
    </source>
</evidence>
<dbReference type="EMBL" id="ATCL01000022">
    <property type="protein sequence ID" value="ERG65821.1"/>
    <property type="molecule type" value="Genomic_DNA"/>
</dbReference>
<name>U1MV61_9BACL</name>
<dbReference type="Proteomes" id="UP000016464">
    <property type="component" value="Unassembled WGS sequence"/>
</dbReference>
<proteinExistence type="inferred from homology"/>
<gene>
    <name evidence="9" type="ORF">M467_00935</name>
</gene>
<keyword evidence="7" id="KW-0520">NAD</keyword>
<protein>
    <submittedName>
        <fullName evidence="9">NAD(P)H nitroreductase</fullName>
    </submittedName>
</protein>